<comment type="caution">
    <text evidence="2">The sequence shown here is derived from an EMBL/GenBank/DDBJ whole genome shotgun (WGS) entry which is preliminary data.</text>
</comment>
<dbReference type="Proteomes" id="UP000284706">
    <property type="component" value="Unassembled WGS sequence"/>
</dbReference>
<proteinExistence type="predicted"/>
<dbReference type="InParanoid" id="A0A409WU75"/>
<evidence type="ECO:0000313" key="2">
    <source>
        <dbReference type="EMBL" id="PPQ82083.1"/>
    </source>
</evidence>
<name>A0A409WU75_9AGAR</name>
<reference evidence="2 3" key="1">
    <citation type="journal article" date="2018" name="Evol. Lett.">
        <title>Horizontal gene cluster transfer increased hallucinogenic mushroom diversity.</title>
        <authorList>
            <person name="Reynolds H.T."/>
            <person name="Vijayakumar V."/>
            <person name="Gluck-Thaler E."/>
            <person name="Korotkin H.B."/>
            <person name="Matheny P.B."/>
            <person name="Slot J.C."/>
        </authorList>
    </citation>
    <scope>NUCLEOTIDE SEQUENCE [LARGE SCALE GENOMIC DNA]</scope>
    <source>
        <strain evidence="2 3">SRW20</strain>
    </source>
</reference>
<protein>
    <submittedName>
        <fullName evidence="2">Uncharacterized protein</fullName>
    </submittedName>
</protein>
<evidence type="ECO:0000256" key="1">
    <source>
        <dbReference type="SAM" id="MobiDB-lite"/>
    </source>
</evidence>
<evidence type="ECO:0000313" key="3">
    <source>
        <dbReference type="Proteomes" id="UP000284706"/>
    </source>
</evidence>
<dbReference type="AlphaFoldDB" id="A0A409WU75"/>
<keyword evidence="3" id="KW-1185">Reference proteome</keyword>
<sequence>MSRRANGGSDTIGIASIDFTTASESISTPGASSRSASTRRCLHQHIGSAIGPPGQVKTSYATSKHPRGPDNTPSTTVANNTAYAFTAQGPQARGSLSQGYYDNRASYVSPTAPSVLITTQRLRMTTQIKPQHSKNLRHKDRRAMIASPRSHTCRPQWEINVLVPGVR</sequence>
<dbReference type="EMBL" id="NHYE01004795">
    <property type="protein sequence ID" value="PPQ82083.1"/>
    <property type="molecule type" value="Genomic_DNA"/>
</dbReference>
<organism evidence="2 3">
    <name type="scientific">Gymnopilus dilepis</name>
    <dbReference type="NCBI Taxonomy" id="231916"/>
    <lineage>
        <taxon>Eukaryota</taxon>
        <taxon>Fungi</taxon>
        <taxon>Dikarya</taxon>
        <taxon>Basidiomycota</taxon>
        <taxon>Agaricomycotina</taxon>
        <taxon>Agaricomycetes</taxon>
        <taxon>Agaricomycetidae</taxon>
        <taxon>Agaricales</taxon>
        <taxon>Agaricineae</taxon>
        <taxon>Hymenogastraceae</taxon>
        <taxon>Gymnopilus</taxon>
    </lineage>
</organism>
<feature type="region of interest" description="Disordered" evidence="1">
    <location>
        <begin position="46"/>
        <end position="74"/>
    </location>
</feature>
<gene>
    <name evidence="2" type="ORF">CVT26_003683</name>
</gene>
<accession>A0A409WU75</accession>